<evidence type="ECO:0000313" key="7">
    <source>
        <dbReference type="EMBL" id="EFP75676.2"/>
    </source>
</evidence>
<reference key="1">
    <citation type="submission" date="2007-01" db="EMBL/GenBank/DDBJ databases">
        <title>The Genome Sequence of Puccinia graminis f. sp. tritici Strain CRL 75-36-700-3.</title>
        <authorList>
            <consortium name="The Broad Institute Genome Sequencing Platform"/>
            <person name="Birren B."/>
            <person name="Lander E."/>
            <person name="Galagan J."/>
            <person name="Nusbaum C."/>
            <person name="Devon K."/>
            <person name="Cuomo C."/>
            <person name="Jaffe D."/>
            <person name="Butler J."/>
            <person name="Alvarez P."/>
            <person name="Gnerre S."/>
            <person name="Grabherr M."/>
            <person name="Mauceli E."/>
            <person name="Brockman W."/>
            <person name="Young S."/>
            <person name="LaButti K."/>
            <person name="Sykes S."/>
            <person name="DeCaprio D."/>
            <person name="Crawford M."/>
            <person name="Koehrsen M."/>
            <person name="Engels R."/>
            <person name="Montgomery P."/>
            <person name="Pearson M."/>
            <person name="Howarth C."/>
            <person name="Larson L."/>
            <person name="White J."/>
            <person name="Zeng Q."/>
            <person name="Kodira C."/>
            <person name="Yandava C."/>
            <person name="Alvarado L."/>
            <person name="O'Leary S."/>
            <person name="Szabo L."/>
            <person name="Dean R."/>
            <person name="Schein J."/>
        </authorList>
    </citation>
    <scope>NUCLEOTIDE SEQUENCE</scope>
    <source>
        <strain>CRL 75-36-700-3</strain>
    </source>
</reference>
<dbReference type="CDD" id="cd04515">
    <property type="entry name" value="Alpha_kinase"/>
    <property type="match status" value="1"/>
</dbReference>
<proteinExistence type="predicted"/>
<dbReference type="PANTHER" id="PTHR45992:SF2">
    <property type="entry name" value="EUKARYOTIC ELONGATION FACTOR 2 KINASE"/>
    <property type="match status" value="1"/>
</dbReference>
<organism evidence="7 8">
    <name type="scientific">Puccinia graminis f. sp. tritici (strain CRL 75-36-700-3 / race SCCL)</name>
    <name type="common">Black stem rust fungus</name>
    <dbReference type="NCBI Taxonomy" id="418459"/>
    <lineage>
        <taxon>Eukaryota</taxon>
        <taxon>Fungi</taxon>
        <taxon>Dikarya</taxon>
        <taxon>Basidiomycota</taxon>
        <taxon>Pucciniomycotina</taxon>
        <taxon>Pucciniomycetes</taxon>
        <taxon>Pucciniales</taxon>
        <taxon>Pucciniaceae</taxon>
        <taxon>Puccinia</taxon>
    </lineage>
</organism>
<dbReference type="VEuPathDB" id="FungiDB:PGTG_01007"/>
<evidence type="ECO:0000256" key="5">
    <source>
        <dbReference type="ARBA" id="ARBA00022840"/>
    </source>
</evidence>
<dbReference type="GO" id="GO:0004674">
    <property type="term" value="F:protein serine/threonine kinase activity"/>
    <property type="evidence" value="ECO:0000318"/>
    <property type="project" value="GO_Central"/>
</dbReference>
<accession>E3JUF1</accession>
<name>E3JUF1_PUCGT</name>
<evidence type="ECO:0000313" key="8">
    <source>
        <dbReference type="Proteomes" id="UP000008783"/>
    </source>
</evidence>
<dbReference type="KEGG" id="pgr:PGTG_01007"/>
<dbReference type="HOGENOM" id="CLU_821681_0_0_1"/>
<reference evidence="8" key="2">
    <citation type="journal article" date="2011" name="Proc. Natl. Acad. Sci. U.S.A.">
        <title>Obligate biotrophy features unraveled by the genomic analysis of rust fungi.</title>
        <authorList>
            <person name="Duplessis S."/>
            <person name="Cuomo C.A."/>
            <person name="Lin Y.-C."/>
            <person name="Aerts A."/>
            <person name="Tisserant E."/>
            <person name="Veneault-Fourrey C."/>
            <person name="Joly D.L."/>
            <person name="Hacquard S."/>
            <person name="Amselem J."/>
            <person name="Cantarel B.L."/>
            <person name="Chiu R."/>
            <person name="Coutinho P.M."/>
            <person name="Feau N."/>
            <person name="Field M."/>
            <person name="Frey P."/>
            <person name="Gelhaye E."/>
            <person name="Goldberg J."/>
            <person name="Grabherr M.G."/>
            <person name="Kodira C.D."/>
            <person name="Kohler A."/>
            <person name="Kuees U."/>
            <person name="Lindquist E.A."/>
            <person name="Lucas S.M."/>
            <person name="Mago R."/>
            <person name="Mauceli E."/>
            <person name="Morin E."/>
            <person name="Murat C."/>
            <person name="Pangilinan J.L."/>
            <person name="Park R."/>
            <person name="Pearson M."/>
            <person name="Quesneville H."/>
            <person name="Rouhier N."/>
            <person name="Sakthikumar S."/>
            <person name="Salamov A.A."/>
            <person name="Schmutz J."/>
            <person name="Selles B."/>
            <person name="Shapiro H."/>
            <person name="Tanguay P."/>
            <person name="Tuskan G.A."/>
            <person name="Henrissat B."/>
            <person name="Van de Peer Y."/>
            <person name="Rouze P."/>
            <person name="Ellis J.G."/>
            <person name="Dodds P.N."/>
            <person name="Schein J.E."/>
            <person name="Zhong S."/>
            <person name="Hamelin R.C."/>
            <person name="Grigoriev I.V."/>
            <person name="Szabo L.J."/>
            <person name="Martin F."/>
        </authorList>
    </citation>
    <scope>NUCLEOTIDE SEQUENCE [LARGE SCALE GENOMIC DNA]</scope>
    <source>
        <strain evidence="8">CRL 75-36-700-3 / race SCCL</strain>
    </source>
</reference>
<dbReference type="GO" id="GO:0005524">
    <property type="term" value="F:ATP binding"/>
    <property type="evidence" value="ECO:0007669"/>
    <property type="project" value="UniProtKB-KW"/>
</dbReference>
<evidence type="ECO:0000256" key="2">
    <source>
        <dbReference type="ARBA" id="ARBA00022679"/>
    </source>
</evidence>
<dbReference type="GO" id="GO:0031037">
    <property type="term" value="P:myosin II filament disassembly"/>
    <property type="evidence" value="ECO:0000318"/>
    <property type="project" value="GO_Central"/>
</dbReference>
<keyword evidence="4" id="KW-0418">Kinase</keyword>
<dbReference type="AlphaFoldDB" id="E3JUF1"/>
<dbReference type="InterPro" id="IPR011009">
    <property type="entry name" value="Kinase-like_dom_sf"/>
</dbReference>
<evidence type="ECO:0000256" key="3">
    <source>
        <dbReference type="ARBA" id="ARBA00022741"/>
    </source>
</evidence>
<keyword evidence="2" id="KW-0808">Transferase</keyword>
<dbReference type="Gene3D" id="3.20.200.10">
    <property type="entry name" value="MHCK/EF2 kinase"/>
    <property type="match status" value="1"/>
</dbReference>
<keyword evidence="8" id="KW-1185">Reference proteome</keyword>
<evidence type="ECO:0000256" key="1">
    <source>
        <dbReference type="ARBA" id="ARBA00022527"/>
    </source>
</evidence>
<gene>
    <name evidence="7" type="ORF">PGTG_01007</name>
</gene>
<dbReference type="RefSeq" id="XP_003320095.2">
    <property type="nucleotide sequence ID" value="XM_003320047.2"/>
</dbReference>
<dbReference type="GeneID" id="10543556"/>
<feature type="domain" description="Alpha-type protein kinase" evidence="6">
    <location>
        <begin position="1"/>
        <end position="245"/>
    </location>
</feature>
<dbReference type="OrthoDB" id="301415at2759"/>
<dbReference type="InterPro" id="IPR004166">
    <property type="entry name" value="a-kinase_dom"/>
</dbReference>
<protein>
    <recommendedName>
        <fullName evidence="6">Alpha-type protein kinase domain-containing protein</fullName>
    </recommendedName>
</protein>
<sequence length="338" mass="37777">MNSDGWIVAQRLVFEGIEKPKTRTDPIIIQVNKQEVIGTGGMRITYAAQVKSIDEDEVEVISDYVAKVMKDPEHQDLTRHATDARMYEACALLLAEYRSVVHDCRILPMSTKAKAKQMQIIRHSVVFTGDLFFPTDVYFFEKRLTGPYVKYSSNTDFNISPNQPGMDPKILQLMNTFTHWTYNTSEGKNLVGDLQGVGPLITDPQILDMNENLWTLGNNSADGIQAFIKDHICNEVCQAIGLPPPLNTPDHPGPVASATYLWILMIMVPSKTPVLYFQPVHPSQASKTQATSHITKPLGFHTVLSRTTSPVTKPRVFLRGCHTTLNDSSFTDSSLIQL</sequence>
<evidence type="ECO:0000256" key="4">
    <source>
        <dbReference type="ARBA" id="ARBA00022777"/>
    </source>
</evidence>
<dbReference type="Proteomes" id="UP000008783">
    <property type="component" value="Unassembled WGS sequence"/>
</dbReference>
<dbReference type="PROSITE" id="PS51158">
    <property type="entry name" value="ALPHA_KINASE"/>
    <property type="match status" value="1"/>
</dbReference>
<keyword evidence="1" id="KW-0723">Serine/threonine-protein kinase</keyword>
<dbReference type="EMBL" id="DS178264">
    <property type="protein sequence ID" value="EFP75676.2"/>
    <property type="molecule type" value="Genomic_DNA"/>
</dbReference>
<dbReference type="PANTHER" id="PTHR45992">
    <property type="entry name" value="EUKARYOTIC ELONGATION FACTOR 2 KINASE-RELATED"/>
    <property type="match status" value="1"/>
</dbReference>
<dbReference type="SUPFAM" id="SSF56112">
    <property type="entry name" value="Protein kinase-like (PK-like)"/>
    <property type="match status" value="1"/>
</dbReference>
<dbReference type="InParanoid" id="E3JUF1"/>
<keyword evidence="3" id="KW-0547">Nucleotide-binding</keyword>
<keyword evidence="5" id="KW-0067">ATP-binding</keyword>
<evidence type="ECO:0000259" key="6">
    <source>
        <dbReference type="PROSITE" id="PS51158"/>
    </source>
</evidence>
<dbReference type="Pfam" id="PF02816">
    <property type="entry name" value="Alpha_kinase"/>
    <property type="match status" value="1"/>
</dbReference>
<dbReference type="SMART" id="SM00811">
    <property type="entry name" value="Alpha_kinase"/>
    <property type="match status" value="1"/>
</dbReference>
<dbReference type="InterPro" id="IPR051852">
    <property type="entry name" value="Alpha-type_PK"/>
</dbReference>